<proteinExistence type="predicted"/>
<sequence>MDENADGGGICLRDYQVKIRGNNVILRYLRFRMGDRHNVEDDALGARF</sequence>
<keyword evidence="2" id="KW-1185">Reference proteome</keyword>
<dbReference type="InterPro" id="IPR012334">
    <property type="entry name" value="Pectin_lyas_fold"/>
</dbReference>
<evidence type="ECO:0000313" key="2">
    <source>
        <dbReference type="Proteomes" id="UP000658793"/>
    </source>
</evidence>
<accession>A0ABQ1HKX7</accession>
<organism evidence="1 2">
    <name type="scientific">Flavobacterium palustre</name>
    <dbReference type="NCBI Taxonomy" id="1476463"/>
    <lineage>
        <taxon>Bacteria</taxon>
        <taxon>Pseudomonadati</taxon>
        <taxon>Bacteroidota</taxon>
        <taxon>Flavobacteriia</taxon>
        <taxon>Flavobacteriales</taxon>
        <taxon>Flavobacteriaceae</taxon>
        <taxon>Flavobacterium</taxon>
    </lineage>
</organism>
<dbReference type="Gene3D" id="2.160.20.10">
    <property type="entry name" value="Single-stranded right-handed beta-helix, Pectin lyase-like"/>
    <property type="match status" value="1"/>
</dbReference>
<dbReference type="EMBL" id="BMGA01000005">
    <property type="protein sequence ID" value="GGA80098.1"/>
    <property type="molecule type" value="Genomic_DNA"/>
</dbReference>
<dbReference type="Proteomes" id="UP000658793">
    <property type="component" value="Unassembled WGS sequence"/>
</dbReference>
<comment type="caution">
    <text evidence="1">The sequence shown here is derived from an EMBL/GenBank/DDBJ whole genome shotgun (WGS) entry which is preliminary data.</text>
</comment>
<reference evidence="2" key="1">
    <citation type="journal article" date="2019" name="Int. J. Syst. Evol. Microbiol.">
        <title>The Global Catalogue of Microorganisms (GCM) 10K type strain sequencing project: providing services to taxonomists for standard genome sequencing and annotation.</title>
        <authorList>
            <consortium name="The Broad Institute Genomics Platform"/>
            <consortium name="The Broad Institute Genome Sequencing Center for Infectious Disease"/>
            <person name="Wu L."/>
            <person name="Ma J."/>
        </authorList>
    </citation>
    <scope>NUCLEOTIDE SEQUENCE [LARGE SCALE GENOMIC DNA]</scope>
    <source>
        <strain evidence="2">CGMCC 1.12811</strain>
    </source>
</reference>
<evidence type="ECO:0000313" key="1">
    <source>
        <dbReference type="EMBL" id="GGA80098.1"/>
    </source>
</evidence>
<name>A0ABQ1HKX7_9FLAO</name>
<dbReference type="RefSeq" id="WP_188494276.1">
    <property type="nucleotide sequence ID" value="NZ_BMGA01000005.1"/>
</dbReference>
<gene>
    <name evidence="1" type="ORF">GCM10008015_20990</name>
</gene>
<protein>
    <submittedName>
        <fullName evidence="1">Uncharacterized protein</fullName>
    </submittedName>
</protein>